<dbReference type="InterPro" id="IPR005025">
    <property type="entry name" value="FMN_Rdtase-like_dom"/>
</dbReference>
<name>A0A2A4FB08_9BURK</name>
<keyword evidence="2" id="KW-0288">FMN</keyword>
<evidence type="ECO:0000313" key="4">
    <source>
        <dbReference type="EMBL" id="PCE30207.1"/>
    </source>
</evidence>
<dbReference type="SUPFAM" id="SSF52218">
    <property type="entry name" value="Flavoproteins"/>
    <property type="match status" value="1"/>
</dbReference>
<dbReference type="RefSeq" id="WP_084907064.1">
    <property type="nucleotide sequence ID" value="NZ_CP020738.1"/>
</dbReference>
<gene>
    <name evidence="4" type="ORF">BZL54_22430</name>
</gene>
<dbReference type="InterPro" id="IPR051796">
    <property type="entry name" value="ISF_SsuE-like"/>
</dbReference>
<organism evidence="4 5">
    <name type="scientific">Burkholderia ubonensis subsp. mesacidophila</name>
    <dbReference type="NCBI Taxonomy" id="265293"/>
    <lineage>
        <taxon>Bacteria</taxon>
        <taxon>Pseudomonadati</taxon>
        <taxon>Pseudomonadota</taxon>
        <taxon>Betaproteobacteria</taxon>
        <taxon>Burkholderiales</taxon>
        <taxon>Burkholderiaceae</taxon>
        <taxon>Burkholderia</taxon>
        <taxon>Burkholderia cepacia complex</taxon>
    </lineage>
</organism>
<feature type="domain" description="NADPH-dependent FMN reductase-like" evidence="3">
    <location>
        <begin position="13"/>
        <end position="162"/>
    </location>
</feature>
<dbReference type="Proteomes" id="UP000217994">
    <property type="component" value="Unassembled WGS sequence"/>
</dbReference>
<dbReference type="InterPro" id="IPR029039">
    <property type="entry name" value="Flavoprotein-like_sf"/>
</dbReference>
<dbReference type="GO" id="GO:0016491">
    <property type="term" value="F:oxidoreductase activity"/>
    <property type="evidence" value="ECO:0007669"/>
    <property type="project" value="InterPro"/>
</dbReference>
<dbReference type="AlphaFoldDB" id="A0A2A4FB08"/>
<dbReference type="EMBL" id="MTZU01000069">
    <property type="protein sequence ID" value="PCE30207.1"/>
    <property type="molecule type" value="Genomic_DNA"/>
</dbReference>
<keyword evidence="1" id="KW-0285">Flavoprotein</keyword>
<evidence type="ECO:0000313" key="5">
    <source>
        <dbReference type="Proteomes" id="UP000217994"/>
    </source>
</evidence>
<comment type="caution">
    <text evidence="4">The sequence shown here is derived from an EMBL/GenBank/DDBJ whole genome shotgun (WGS) entry which is preliminary data.</text>
</comment>
<reference evidence="4 5" key="1">
    <citation type="submission" date="2017-01" db="EMBL/GenBank/DDBJ databases">
        <title>Whole-Genome Shotgun Sequencing of Two beta-Proteobacterial Species in Search of the Bulgecin Biosynthetic Cluster.</title>
        <authorList>
            <person name="Horsman M.E."/>
            <person name="Marous D.R."/>
            <person name="Li R."/>
            <person name="Oliver R.A."/>
            <person name="Byun B."/>
            <person name="Emrich S.J."/>
            <person name="Boggess B."/>
            <person name="Townsend C.A."/>
            <person name="Mobashery S."/>
        </authorList>
    </citation>
    <scope>NUCLEOTIDE SEQUENCE [LARGE SCALE GENOMIC DNA]</scope>
    <source>
        <strain evidence="4 5">ATCC 31433</strain>
    </source>
</reference>
<dbReference type="PANTHER" id="PTHR43278:SF4">
    <property type="entry name" value="NAD(P)H-DEPENDENT FMN-CONTAINING OXIDOREDUCTASE YWQN-RELATED"/>
    <property type="match status" value="1"/>
</dbReference>
<dbReference type="Pfam" id="PF03358">
    <property type="entry name" value="FMN_red"/>
    <property type="match status" value="1"/>
</dbReference>
<dbReference type="PANTHER" id="PTHR43278">
    <property type="entry name" value="NAD(P)H-DEPENDENT FMN-CONTAINING OXIDOREDUCTASE YWQN-RELATED"/>
    <property type="match status" value="1"/>
</dbReference>
<accession>A0A2A4FB08</accession>
<protein>
    <recommendedName>
        <fullName evidence="3">NADPH-dependent FMN reductase-like domain-containing protein</fullName>
    </recommendedName>
</protein>
<evidence type="ECO:0000256" key="1">
    <source>
        <dbReference type="ARBA" id="ARBA00022630"/>
    </source>
</evidence>
<dbReference type="GeneID" id="69001414"/>
<evidence type="ECO:0000256" key="2">
    <source>
        <dbReference type="ARBA" id="ARBA00022643"/>
    </source>
</evidence>
<sequence length="217" mass="23388">MNPPESNPLHFTIVTGSERASGNTEQVAEHIGALLADEGCTIDIVRLREHRIAPCGACGECNTRTSACEQDDDMPAIIARLRKADGIVYAVPVHGYGMAHPMQIFIERAGVGYLRFERPLANKVAGAVVTGRRYAHETVFHQLVSNFLLNRMILVGSGYPVVIHGGSPGAGMQDREGLASVRSMIARMTGMARLLRATPAALRAQCLVLDTVNERAA</sequence>
<dbReference type="Gene3D" id="3.40.50.360">
    <property type="match status" value="1"/>
</dbReference>
<evidence type="ECO:0000259" key="3">
    <source>
        <dbReference type="Pfam" id="PF03358"/>
    </source>
</evidence>
<proteinExistence type="predicted"/>